<proteinExistence type="predicted"/>
<sequence length="112" mass="12573">MLIKCKAQGNVCEMQGARGCLCNERRKGNVGPEISLRSNKLIFSSFFNVIVNDESSFTEYQPNISSVPQTFHFCSRTTTLLAQRISKGTVQFSKEGILASLFQESTHMNYLL</sequence>
<name>A0AAV7ZZA9_9EUKA</name>
<dbReference type="AlphaFoldDB" id="A0AAV7ZZA9"/>
<evidence type="ECO:0000313" key="2">
    <source>
        <dbReference type="Proteomes" id="UP001146793"/>
    </source>
</evidence>
<protein>
    <submittedName>
        <fullName evidence="1">Uncharacterized protein</fullName>
    </submittedName>
</protein>
<dbReference type="EMBL" id="JANTQA010000022">
    <property type="protein sequence ID" value="KAJ3445912.1"/>
    <property type="molecule type" value="Genomic_DNA"/>
</dbReference>
<comment type="caution">
    <text evidence="1">The sequence shown here is derived from an EMBL/GenBank/DDBJ whole genome shotgun (WGS) entry which is preliminary data.</text>
</comment>
<gene>
    <name evidence="1" type="ORF">M0812_08918</name>
</gene>
<evidence type="ECO:0000313" key="1">
    <source>
        <dbReference type="EMBL" id="KAJ3445912.1"/>
    </source>
</evidence>
<organism evidence="1 2">
    <name type="scientific">Anaeramoeba flamelloides</name>
    <dbReference type="NCBI Taxonomy" id="1746091"/>
    <lineage>
        <taxon>Eukaryota</taxon>
        <taxon>Metamonada</taxon>
        <taxon>Anaeramoebidae</taxon>
        <taxon>Anaeramoeba</taxon>
    </lineage>
</organism>
<accession>A0AAV7ZZA9</accession>
<reference evidence="1" key="1">
    <citation type="submission" date="2022-08" db="EMBL/GenBank/DDBJ databases">
        <title>Novel sulphate-reducing endosymbionts in the free-living metamonad Anaeramoeba.</title>
        <authorList>
            <person name="Jerlstrom-Hultqvist J."/>
            <person name="Cepicka I."/>
            <person name="Gallot-Lavallee L."/>
            <person name="Salas-Leiva D."/>
            <person name="Curtis B.A."/>
            <person name="Zahonova K."/>
            <person name="Pipaliya S."/>
            <person name="Dacks J."/>
            <person name="Roger A.J."/>
        </authorList>
    </citation>
    <scope>NUCLEOTIDE SEQUENCE</scope>
    <source>
        <strain evidence="1">Busselton2</strain>
    </source>
</reference>
<dbReference type="Proteomes" id="UP001146793">
    <property type="component" value="Unassembled WGS sequence"/>
</dbReference>